<dbReference type="NCBIfam" id="NF001911">
    <property type="entry name" value="PRK00685.1"/>
    <property type="match status" value="1"/>
</dbReference>
<dbReference type="InterPro" id="IPR001279">
    <property type="entry name" value="Metallo-B-lactamas"/>
</dbReference>
<dbReference type="AlphaFoldDB" id="A0A846QG68"/>
<organism evidence="4 5">
    <name type="scientific">Desulfobaculum xiamenense</name>
    <dbReference type="NCBI Taxonomy" id="995050"/>
    <lineage>
        <taxon>Bacteria</taxon>
        <taxon>Pseudomonadati</taxon>
        <taxon>Thermodesulfobacteriota</taxon>
        <taxon>Desulfovibrionia</taxon>
        <taxon>Desulfovibrionales</taxon>
        <taxon>Desulfovibrionaceae</taxon>
        <taxon>Desulfobaculum</taxon>
    </lineage>
</organism>
<keyword evidence="5" id="KW-1185">Reference proteome</keyword>
<dbReference type="HAMAP" id="MF_00457">
    <property type="entry name" value="UPF0173"/>
    <property type="match status" value="1"/>
</dbReference>
<protein>
    <recommendedName>
        <fullName evidence="2">UPF0173 metal-dependent hydrolase GGQ74_000938</fullName>
    </recommendedName>
</protein>
<accession>A0A846QG68</accession>
<dbReference type="GO" id="GO:0016787">
    <property type="term" value="F:hydrolase activity"/>
    <property type="evidence" value="ECO:0007669"/>
    <property type="project" value="UniProtKB-UniRule"/>
</dbReference>
<evidence type="ECO:0000259" key="3">
    <source>
        <dbReference type="SMART" id="SM00849"/>
    </source>
</evidence>
<dbReference type="Pfam" id="PF12706">
    <property type="entry name" value="Lactamase_B_2"/>
    <property type="match status" value="1"/>
</dbReference>
<sequence length="231" mass="24195">MTNTLTWYGHANFKIQTPGATILVDPFFDGNPTSPIRAAAIDSADLVLITHDHGDHVGSAVDICTRTGAQLVAIVGTAEKLRDAGVPAGQIANGIGMNIGGTITLKGIDITMTQAFHTSESGAPAGYIITLENGFTIYHAGDTGIFASMELWGQLRDIDLALLPIGSVFTMDPAQAALACKLLRCRSVLPMHWGTFPVLEQNTAAFAKALAATAPGTRLLRADIGTPLALD</sequence>
<gene>
    <name evidence="4" type="ORF">GGQ74_000938</name>
</gene>
<dbReference type="InterPro" id="IPR050114">
    <property type="entry name" value="UPF0173_UPF0282_UlaG_hydrolase"/>
</dbReference>
<dbReference type="InterPro" id="IPR022877">
    <property type="entry name" value="UPF0173"/>
</dbReference>
<dbReference type="EMBL" id="JAATJA010000001">
    <property type="protein sequence ID" value="NJB67298.1"/>
    <property type="molecule type" value="Genomic_DNA"/>
</dbReference>
<evidence type="ECO:0000256" key="2">
    <source>
        <dbReference type="HAMAP-Rule" id="MF_00457"/>
    </source>
</evidence>
<dbReference type="PANTHER" id="PTHR43546">
    <property type="entry name" value="UPF0173 METAL-DEPENDENT HYDROLASE MJ1163-RELATED"/>
    <property type="match status" value="1"/>
</dbReference>
<reference evidence="4 5" key="1">
    <citation type="submission" date="2020-03" db="EMBL/GenBank/DDBJ databases">
        <title>Genomic Encyclopedia of Type Strains, Phase IV (KMG-IV): sequencing the most valuable type-strain genomes for metagenomic binning, comparative biology and taxonomic classification.</title>
        <authorList>
            <person name="Goeker M."/>
        </authorList>
    </citation>
    <scope>NUCLEOTIDE SEQUENCE [LARGE SCALE GENOMIC DNA]</scope>
    <source>
        <strain evidence="4 5">DSM 24233</strain>
    </source>
</reference>
<evidence type="ECO:0000256" key="1">
    <source>
        <dbReference type="ARBA" id="ARBA00022801"/>
    </source>
</evidence>
<comment type="similarity">
    <text evidence="2">Belongs to the UPF0173 family.</text>
</comment>
<evidence type="ECO:0000313" key="5">
    <source>
        <dbReference type="Proteomes" id="UP000580856"/>
    </source>
</evidence>
<feature type="domain" description="Metallo-beta-lactamase" evidence="3">
    <location>
        <begin position="9"/>
        <end position="192"/>
    </location>
</feature>
<dbReference type="SUPFAM" id="SSF56281">
    <property type="entry name" value="Metallo-hydrolase/oxidoreductase"/>
    <property type="match status" value="1"/>
</dbReference>
<dbReference type="PANTHER" id="PTHR43546:SF3">
    <property type="entry name" value="UPF0173 METAL-DEPENDENT HYDROLASE MJ1163"/>
    <property type="match status" value="1"/>
</dbReference>
<comment type="caution">
    <text evidence="4">The sequence shown here is derived from an EMBL/GenBank/DDBJ whole genome shotgun (WGS) entry which is preliminary data.</text>
</comment>
<evidence type="ECO:0000313" key="4">
    <source>
        <dbReference type="EMBL" id="NJB67298.1"/>
    </source>
</evidence>
<dbReference type="Proteomes" id="UP000580856">
    <property type="component" value="Unassembled WGS sequence"/>
</dbReference>
<dbReference type="RefSeq" id="WP_167940364.1">
    <property type="nucleotide sequence ID" value="NZ_JAATJA010000001.1"/>
</dbReference>
<proteinExistence type="inferred from homology"/>
<dbReference type="InterPro" id="IPR036866">
    <property type="entry name" value="RibonucZ/Hydroxyglut_hydro"/>
</dbReference>
<dbReference type="Gene3D" id="3.60.15.10">
    <property type="entry name" value="Ribonuclease Z/Hydroxyacylglutathione hydrolase-like"/>
    <property type="match status" value="1"/>
</dbReference>
<dbReference type="SMART" id="SM00849">
    <property type="entry name" value="Lactamase_B"/>
    <property type="match status" value="1"/>
</dbReference>
<name>A0A846QG68_9BACT</name>
<keyword evidence="1 2" id="KW-0378">Hydrolase</keyword>